<evidence type="ECO:0000313" key="2">
    <source>
        <dbReference type="EMBL" id="EGV00003.1"/>
    </source>
</evidence>
<sequence>MTSKEKKELKNQIRMVAFDVDGTILPFSQLSFNPNIQKMFKDLEKNNIYSIISTAREFITIGNLLDQIPEANYFIGANGMFVYDLQAKEIIYEKPIKLQDLELLYKEIWGHSDLESLTVTDLDWCYHSPGINKNTWFLTPHHAKMKEINFSEIDSKHIHIITLGSYNEETTTRLEEFVKHAIRKYNLPLEINSKWHRGLFVTPKGVTKFTALSWLANYLGLDASKNLIAFGDSSNDYEMIKYSAYGVAVGCEDKYICQIAKDIADDVKQDGTYTKLKDLQII</sequence>
<dbReference type="InterPro" id="IPR006379">
    <property type="entry name" value="HAD-SF_hydro_IIB"/>
</dbReference>
<evidence type="ECO:0000313" key="3">
    <source>
        <dbReference type="Proteomes" id="UP000004978"/>
    </source>
</evidence>
<dbReference type="InterPro" id="IPR023214">
    <property type="entry name" value="HAD_sf"/>
</dbReference>
<dbReference type="GO" id="GO:0000287">
    <property type="term" value="F:magnesium ion binding"/>
    <property type="evidence" value="ECO:0007669"/>
    <property type="project" value="TreeGrafter"/>
</dbReference>
<dbReference type="NCBIfam" id="NF045966">
    <property type="entry name" value="YcsE_rel_Pase"/>
    <property type="match status" value="1"/>
</dbReference>
<comment type="caution">
    <text evidence="2">The sequence shown here is derived from an EMBL/GenBank/DDBJ whole genome shotgun (WGS) entry which is preliminary data.</text>
</comment>
<dbReference type="Proteomes" id="UP000004978">
    <property type="component" value="Unassembled WGS sequence"/>
</dbReference>
<dbReference type="Pfam" id="PF08282">
    <property type="entry name" value="Hydrolase_3"/>
    <property type="match status" value="1"/>
</dbReference>
<organism evidence="2 3">
    <name type="scientific">Mycoplasmopsis columbina SF7</name>
    <dbReference type="NCBI Taxonomy" id="1037410"/>
    <lineage>
        <taxon>Bacteria</taxon>
        <taxon>Bacillati</taxon>
        <taxon>Mycoplasmatota</taxon>
        <taxon>Mycoplasmoidales</taxon>
        <taxon>Metamycoplasmataceae</taxon>
        <taxon>Mycoplasmopsis</taxon>
    </lineage>
</organism>
<dbReference type="eggNOG" id="COG0561">
    <property type="taxonomic scope" value="Bacteria"/>
</dbReference>
<comment type="cofactor">
    <cofactor evidence="1">
        <name>Mg(2+)</name>
        <dbReference type="ChEBI" id="CHEBI:18420"/>
    </cofactor>
</comment>
<proteinExistence type="predicted"/>
<keyword evidence="3" id="KW-1185">Reference proteome</keyword>
<dbReference type="PANTHER" id="PTHR10000">
    <property type="entry name" value="PHOSPHOSERINE PHOSPHATASE"/>
    <property type="match status" value="1"/>
</dbReference>
<dbReference type="GO" id="GO:0005829">
    <property type="term" value="C:cytosol"/>
    <property type="evidence" value="ECO:0007669"/>
    <property type="project" value="TreeGrafter"/>
</dbReference>
<name>F9UKS2_9BACT</name>
<dbReference type="STRING" id="1037410.MCSF7_02452"/>
<dbReference type="InterPro" id="IPR036412">
    <property type="entry name" value="HAD-like_sf"/>
</dbReference>
<dbReference type="RefSeq" id="WP_006608890.1">
    <property type="nucleotide sequence ID" value="NZ_AFXA01000014.1"/>
</dbReference>
<gene>
    <name evidence="2" type="ORF">MCSF7_02452</name>
</gene>
<dbReference type="AlphaFoldDB" id="F9UKS2"/>
<dbReference type="Gene3D" id="3.40.50.1000">
    <property type="entry name" value="HAD superfamily/HAD-like"/>
    <property type="match status" value="1"/>
</dbReference>
<protein>
    <submittedName>
        <fullName evidence="2">Uncharacterized protein</fullName>
    </submittedName>
</protein>
<dbReference type="Gene3D" id="3.30.1240.10">
    <property type="match status" value="1"/>
</dbReference>
<dbReference type="SUPFAM" id="SSF56784">
    <property type="entry name" value="HAD-like"/>
    <property type="match status" value="1"/>
</dbReference>
<dbReference type="PANTHER" id="PTHR10000:SF8">
    <property type="entry name" value="HAD SUPERFAMILY HYDROLASE-LIKE, TYPE 3"/>
    <property type="match status" value="1"/>
</dbReference>
<reference evidence="2 3" key="1">
    <citation type="journal article" date="2013" name="Genome Announc.">
        <title>Genome Sequence of Mycoplasma columbinum Strain SF7.</title>
        <authorList>
            <person name="Guo Z."/>
            <person name="Xu X."/>
            <person name="Zheng Q."/>
            <person name="Li T."/>
            <person name="Kuang S."/>
            <person name="Zhang Z."/>
            <person name="Chen Y."/>
            <person name="Lu X."/>
            <person name="Zhou R."/>
            <person name="Bi D."/>
            <person name="Jin H."/>
        </authorList>
    </citation>
    <scope>NUCLEOTIDE SEQUENCE [LARGE SCALE GENOMIC DNA]</scope>
    <source>
        <strain evidence="2 3">SF7</strain>
    </source>
</reference>
<dbReference type="GO" id="GO:0016791">
    <property type="term" value="F:phosphatase activity"/>
    <property type="evidence" value="ECO:0007669"/>
    <property type="project" value="TreeGrafter"/>
</dbReference>
<evidence type="ECO:0000256" key="1">
    <source>
        <dbReference type="ARBA" id="ARBA00001946"/>
    </source>
</evidence>
<dbReference type="NCBIfam" id="TIGR01484">
    <property type="entry name" value="HAD-SF-IIB"/>
    <property type="match status" value="1"/>
</dbReference>
<dbReference type="EMBL" id="AFXA01000014">
    <property type="protein sequence ID" value="EGV00003.1"/>
    <property type="molecule type" value="Genomic_DNA"/>
</dbReference>
<accession>F9UKS2</accession>